<accession>A0A4Z0P1Q3</accession>
<proteinExistence type="predicted"/>
<evidence type="ECO:0000313" key="1">
    <source>
        <dbReference type="EMBL" id="TGE04851.1"/>
    </source>
</evidence>
<comment type="caution">
    <text evidence="1">The sequence shown here is derived from an EMBL/GenBank/DDBJ whole genome shotgun (WGS) entry which is preliminary data.</text>
</comment>
<protein>
    <submittedName>
        <fullName evidence="1">Uncharacterized protein</fullName>
    </submittedName>
</protein>
<reference evidence="1 2" key="1">
    <citation type="submission" date="2019-04" db="EMBL/GenBank/DDBJ databases">
        <authorList>
            <person name="Feng G."/>
            <person name="Zhang J."/>
            <person name="Zhu H."/>
        </authorList>
    </citation>
    <scope>NUCLEOTIDE SEQUENCE [LARGE SCALE GENOMIC DNA]</scope>
    <source>
        <strain evidence="1 2">92R-1</strain>
    </source>
</reference>
<sequence length="115" mass="13452">MQRHFSQATFHPMAGAGEFAAMLPSNQRVFFEYYGSIEQIGWDEEELAFIEEYFPCLRHVYSLSYSGLEFIKQVLVHIADSPDFLVDNDCGTLLPGHEFMLKIKQEPNWHWFDDV</sequence>
<dbReference type="AlphaFoldDB" id="A0A4Z0P1Q3"/>
<organism evidence="1 2">
    <name type="scientific">Hymenobacter fodinae</name>
    <dbReference type="NCBI Taxonomy" id="2510796"/>
    <lineage>
        <taxon>Bacteria</taxon>
        <taxon>Pseudomonadati</taxon>
        <taxon>Bacteroidota</taxon>
        <taxon>Cytophagia</taxon>
        <taxon>Cytophagales</taxon>
        <taxon>Hymenobacteraceae</taxon>
        <taxon>Hymenobacter</taxon>
    </lineage>
</organism>
<evidence type="ECO:0000313" key="2">
    <source>
        <dbReference type="Proteomes" id="UP000298337"/>
    </source>
</evidence>
<dbReference type="Proteomes" id="UP000298337">
    <property type="component" value="Unassembled WGS sequence"/>
</dbReference>
<name>A0A4Z0P1Q3_9BACT</name>
<dbReference type="EMBL" id="SRLA01000005">
    <property type="protein sequence ID" value="TGE04851.1"/>
    <property type="molecule type" value="Genomic_DNA"/>
</dbReference>
<dbReference type="RefSeq" id="WP_135436310.1">
    <property type="nucleotide sequence ID" value="NZ_SRLA01000005.1"/>
</dbReference>
<gene>
    <name evidence="1" type="ORF">EU556_21985</name>
</gene>
<keyword evidence="2" id="KW-1185">Reference proteome</keyword>
<dbReference type="OrthoDB" id="9844965at2"/>